<evidence type="ECO:0000256" key="1">
    <source>
        <dbReference type="ARBA" id="ARBA00022801"/>
    </source>
</evidence>
<evidence type="ECO:0000313" key="3">
    <source>
        <dbReference type="Proteomes" id="UP000018144"/>
    </source>
</evidence>
<gene>
    <name evidence="2" type="ORF">PCON_14019</name>
</gene>
<proteinExistence type="predicted"/>
<dbReference type="PANTHER" id="PTHR33886">
    <property type="entry name" value="UNSATURATED RHAMNOGALACTURONAN HYDROLASE (EUROFUNG)"/>
    <property type="match status" value="1"/>
</dbReference>
<sequence length="387" mass="44406">MNPLSSFPRVTNDDRLLIPSYVIHKTLDRLINSLVMIHDTTGEFLLRLPDGRVIDTKSWDTDKWEWTHGIGLYGLYQHSRLVPAPTSNSLSLVNEWFTHRLSFSSDGTSKNINTMSVFLTLACLYSDTKKPEYLPWLEAWGDWAMHDLDRTALGGMQHVTYLSEHEQQLWADTLMMTVLPLAKIGLVLRKPEYVEEAKRQMLLHIQYLFNTQTGLFYHGWTFIRRHNFAGAAWARGNAWVVMAIPEMLEMLDLPKEDAFRMHLQETLSTLCHALRLHQTERGAWNTVLNASDERNYEESSATAGIAAGMLKAVRKRYLPQFYRETAFKAITFVVDNVDDATGELKGTSFGTPVMDKTEEYYAIEQTCMPYGQAMAILALTEALRTYY</sequence>
<dbReference type="PANTHER" id="PTHR33886:SF8">
    <property type="entry name" value="UNSATURATED RHAMNOGALACTURONAN HYDROLASE (EUROFUNG)"/>
    <property type="match status" value="1"/>
</dbReference>
<dbReference type="OMA" id="EDGGHNF"/>
<dbReference type="STRING" id="1076935.U4LLI6"/>
<dbReference type="InterPro" id="IPR052043">
    <property type="entry name" value="PolySaccharide_Degr_Enz"/>
</dbReference>
<dbReference type="eggNOG" id="ENOG502QT25">
    <property type="taxonomic scope" value="Eukaryota"/>
</dbReference>
<reference evidence="2 3" key="1">
    <citation type="journal article" date="2013" name="PLoS Genet.">
        <title>The genome and development-dependent transcriptomes of Pyronema confluens: a window into fungal evolution.</title>
        <authorList>
            <person name="Traeger S."/>
            <person name="Altegoer F."/>
            <person name="Freitag M."/>
            <person name="Gabaldon T."/>
            <person name="Kempken F."/>
            <person name="Kumar A."/>
            <person name="Marcet-Houben M."/>
            <person name="Poggeler S."/>
            <person name="Stajich J.E."/>
            <person name="Nowrousian M."/>
        </authorList>
    </citation>
    <scope>NUCLEOTIDE SEQUENCE [LARGE SCALE GENOMIC DNA]</scope>
    <source>
        <strain evidence="3">CBS 100304</strain>
        <tissue evidence="2">Vegetative mycelium</tissue>
    </source>
</reference>
<dbReference type="InterPro" id="IPR008928">
    <property type="entry name" value="6-hairpin_glycosidase_sf"/>
</dbReference>
<accession>U4LLI6</accession>
<keyword evidence="3" id="KW-1185">Reference proteome</keyword>
<dbReference type="SUPFAM" id="SSF48208">
    <property type="entry name" value="Six-hairpin glycosidases"/>
    <property type="match status" value="1"/>
</dbReference>
<dbReference type="OrthoDB" id="2305845at2759"/>
<dbReference type="InterPro" id="IPR010905">
    <property type="entry name" value="Glyco_hydro_88"/>
</dbReference>
<protein>
    <submittedName>
        <fullName evidence="2">Similar to Unsaturated rhamnogalacturonyl hydrolase YesR acc. no. O31521</fullName>
    </submittedName>
</protein>
<organism evidence="2 3">
    <name type="scientific">Pyronema omphalodes (strain CBS 100304)</name>
    <name type="common">Pyronema confluens</name>
    <dbReference type="NCBI Taxonomy" id="1076935"/>
    <lineage>
        <taxon>Eukaryota</taxon>
        <taxon>Fungi</taxon>
        <taxon>Dikarya</taxon>
        <taxon>Ascomycota</taxon>
        <taxon>Pezizomycotina</taxon>
        <taxon>Pezizomycetes</taxon>
        <taxon>Pezizales</taxon>
        <taxon>Pyronemataceae</taxon>
        <taxon>Pyronema</taxon>
    </lineage>
</organism>
<dbReference type="GO" id="GO:0016787">
    <property type="term" value="F:hydrolase activity"/>
    <property type="evidence" value="ECO:0007669"/>
    <property type="project" value="UniProtKB-KW"/>
</dbReference>
<keyword evidence="1 2" id="KW-0378">Hydrolase</keyword>
<dbReference type="InterPro" id="IPR012341">
    <property type="entry name" value="6hp_glycosidase-like_sf"/>
</dbReference>
<dbReference type="AlphaFoldDB" id="U4LLI6"/>
<dbReference type="Proteomes" id="UP000018144">
    <property type="component" value="Unassembled WGS sequence"/>
</dbReference>
<dbReference type="Gene3D" id="1.50.10.10">
    <property type="match status" value="1"/>
</dbReference>
<name>U4LLI6_PYROM</name>
<dbReference type="Pfam" id="PF07470">
    <property type="entry name" value="Glyco_hydro_88"/>
    <property type="match status" value="1"/>
</dbReference>
<dbReference type="GO" id="GO:0005975">
    <property type="term" value="P:carbohydrate metabolic process"/>
    <property type="evidence" value="ECO:0007669"/>
    <property type="project" value="InterPro"/>
</dbReference>
<dbReference type="EMBL" id="HF935976">
    <property type="protein sequence ID" value="CCX32994.1"/>
    <property type="molecule type" value="Genomic_DNA"/>
</dbReference>
<evidence type="ECO:0000313" key="2">
    <source>
        <dbReference type="EMBL" id="CCX32994.1"/>
    </source>
</evidence>